<dbReference type="AlphaFoldDB" id="A0ABD5ELC2"/>
<proteinExistence type="predicted"/>
<dbReference type="RefSeq" id="WP_093835169.1">
    <property type="nucleotide sequence ID" value="NZ_JAVRES010000003.1"/>
</dbReference>
<gene>
    <name evidence="2" type="ORF">RM877_10420</name>
</gene>
<sequence length="51" mass="5175">MSDSSTTQTPSGDDQQDVGNGRHRGEVSAQEGRTAPSGRHRKPAPAGAASA</sequence>
<name>A0ABD5ELC2_9ACTN</name>
<protein>
    <submittedName>
        <fullName evidence="2">Uncharacterized protein</fullName>
    </submittedName>
</protein>
<evidence type="ECO:0000313" key="3">
    <source>
        <dbReference type="Proteomes" id="UP001183535"/>
    </source>
</evidence>
<dbReference type="Proteomes" id="UP001183535">
    <property type="component" value="Unassembled WGS sequence"/>
</dbReference>
<feature type="compositionally biased region" description="Polar residues" evidence="1">
    <location>
        <begin position="1"/>
        <end position="13"/>
    </location>
</feature>
<organism evidence="2 3">
    <name type="scientific">Streptomyces doudnae</name>
    <dbReference type="NCBI Taxonomy" id="3075536"/>
    <lineage>
        <taxon>Bacteria</taxon>
        <taxon>Bacillati</taxon>
        <taxon>Actinomycetota</taxon>
        <taxon>Actinomycetes</taxon>
        <taxon>Kitasatosporales</taxon>
        <taxon>Streptomycetaceae</taxon>
        <taxon>Streptomyces</taxon>
    </lineage>
</organism>
<accession>A0ABD5ELC2</accession>
<reference evidence="3" key="1">
    <citation type="submission" date="2023-07" db="EMBL/GenBank/DDBJ databases">
        <title>30 novel species of actinomycetes from the DSMZ collection.</title>
        <authorList>
            <person name="Nouioui I."/>
        </authorList>
    </citation>
    <scope>NUCLEOTIDE SEQUENCE [LARGE SCALE GENOMIC DNA]</scope>
    <source>
        <strain evidence="3">DSM 41981</strain>
    </source>
</reference>
<comment type="caution">
    <text evidence="2">The sequence shown here is derived from an EMBL/GenBank/DDBJ whole genome shotgun (WGS) entry which is preliminary data.</text>
</comment>
<keyword evidence="3" id="KW-1185">Reference proteome</keyword>
<feature type="region of interest" description="Disordered" evidence="1">
    <location>
        <begin position="1"/>
        <end position="51"/>
    </location>
</feature>
<dbReference type="EMBL" id="JAVRES010000003">
    <property type="protein sequence ID" value="MDT0435093.1"/>
    <property type="molecule type" value="Genomic_DNA"/>
</dbReference>
<evidence type="ECO:0000256" key="1">
    <source>
        <dbReference type="SAM" id="MobiDB-lite"/>
    </source>
</evidence>
<evidence type="ECO:0000313" key="2">
    <source>
        <dbReference type="EMBL" id="MDT0435093.1"/>
    </source>
</evidence>